<organism evidence="1 2">
    <name type="scientific">Methanobacterium paludis (strain DSM 25820 / JCM 18151 / SWAN1)</name>
    <dbReference type="NCBI Taxonomy" id="868131"/>
    <lineage>
        <taxon>Archaea</taxon>
        <taxon>Methanobacteriati</taxon>
        <taxon>Methanobacteriota</taxon>
        <taxon>Methanomada group</taxon>
        <taxon>Methanobacteria</taxon>
        <taxon>Methanobacteriales</taxon>
        <taxon>Methanobacteriaceae</taxon>
        <taxon>Methanobacterium</taxon>
    </lineage>
</organism>
<protein>
    <submittedName>
        <fullName evidence="1">Uncharacterized protein</fullName>
    </submittedName>
</protein>
<reference evidence="1 2" key="1">
    <citation type="journal article" date="2014" name="Int. J. Syst. Evol. Microbiol.">
        <title>Methanobacterium paludis sp. nov. and a novel strain of Methanobacterium lacus isolated from northern peatlands.</title>
        <authorList>
            <person name="Cadillo-Quiroz H."/>
            <person name="Brauer S.L."/>
            <person name="Goodson N."/>
            <person name="Yavitt J.B."/>
            <person name="Zinder S.H."/>
        </authorList>
    </citation>
    <scope>NUCLEOTIDE SEQUENCE [LARGE SCALE GENOMIC DNA]</scope>
    <source>
        <strain evidence="2">DSM 25820 / JCM 18151 / SWAN1</strain>
    </source>
</reference>
<evidence type="ECO:0000313" key="2">
    <source>
        <dbReference type="Proteomes" id="UP000009231"/>
    </source>
</evidence>
<dbReference type="STRING" id="868131.MSWAN_0644"/>
<dbReference type="EMBL" id="CP002772">
    <property type="protein sequence ID" value="AEG17680.1"/>
    <property type="molecule type" value="Genomic_DNA"/>
</dbReference>
<gene>
    <name evidence="1" type="ordered locus">MSWAN_0644</name>
</gene>
<dbReference type="HOGENOM" id="CLU_3323021_0_0_2"/>
<name>F6D632_METPW</name>
<keyword evidence="2" id="KW-1185">Reference proteome</keyword>
<evidence type="ECO:0000313" key="1">
    <source>
        <dbReference type="EMBL" id="AEG17680.1"/>
    </source>
</evidence>
<accession>F6D632</accession>
<dbReference type="AlphaFoldDB" id="F6D632"/>
<dbReference type="Proteomes" id="UP000009231">
    <property type="component" value="Chromosome"/>
</dbReference>
<sequence length="38" mass="4546">MNNYMEINAGYWAILKLDLKKIRLKSLKLSVLNYFLLD</sequence>
<dbReference type="KEGG" id="mew:MSWAN_0644"/>
<proteinExistence type="predicted"/>